<name>A0AAE1XJI6_9LAMI</name>
<sequence length="318" mass="34903">CKLGLETALFAGPRVAAGRTLLLLGRALLLLGRALFLGRTIVPGSRAADERLRLGRTTAGLRALLAEQPLGRAHCWATHTAQPQSQPRAAHQPPMSRPEYFWASTLLGRQPLDLTTAPGPPLLSCMMDHRKSEVGRHFLGPNTFSATSHGPQHLQKYLSCRQGDHTATMPMPMLLLCSCCRNSAAGAPLPAAEHFYLLQRISHGKQDMTNSSINILLQYCCCCIAILLLLQPLDCSSTQFQASAAMILRLSFLVKRDHTTSHLDHEPQMQNSSDQYLARQVRNALLDYIRLLVGVVEERGLLGGYDGIHGSKEIDCNL</sequence>
<gene>
    <name evidence="1" type="ORF">Salat_2959700</name>
</gene>
<comment type="caution">
    <text evidence="1">The sequence shown here is derived from an EMBL/GenBank/DDBJ whole genome shotgun (WGS) entry which is preliminary data.</text>
</comment>
<evidence type="ECO:0000313" key="2">
    <source>
        <dbReference type="Proteomes" id="UP001293254"/>
    </source>
</evidence>
<dbReference type="Proteomes" id="UP001293254">
    <property type="component" value="Unassembled WGS sequence"/>
</dbReference>
<reference evidence="1" key="2">
    <citation type="journal article" date="2024" name="Plant">
        <title>Genomic evolution and insights into agronomic trait innovations of Sesamum species.</title>
        <authorList>
            <person name="Miao H."/>
            <person name="Wang L."/>
            <person name="Qu L."/>
            <person name="Liu H."/>
            <person name="Sun Y."/>
            <person name="Le M."/>
            <person name="Wang Q."/>
            <person name="Wei S."/>
            <person name="Zheng Y."/>
            <person name="Lin W."/>
            <person name="Duan Y."/>
            <person name="Cao H."/>
            <person name="Xiong S."/>
            <person name="Wang X."/>
            <person name="Wei L."/>
            <person name="Li C."/>
            <person name="Ma Q."/>
            <person name="Ju M."/>
            <person name="Zhao R."/>
            <person name="Li G."/>
            <person name="Mu C."/>
            <person name="Tian Q."/>
            <person name="Mei H."/>
            <person name="Zhang T."/>
            <person name="Gao T."/>
            <person name="Zhang H."/>
        </authorList>
    </citation>
    <scope>NUCLEOTIDE SEQUENCE</scope>
    <source>
        <strain evidence="1">3651</strain>
    </source>
</reference>
<dbReference type="AlphaFoldDB" id="A0AAE1XJI6"/>
<keyword evidence="2" id="KW-1185">Reference proteome</keyword>
<reference evidence="1" key="1">
    <citation type="submission" date="2020-06" db="EMBL/GenBank/DDBJ databases">
        <authorList>
            <person name="Li T."/>
            <person name="Hu X."/>
            <person name="Zhang T."/>
            <person name="Song X."/>
            <person name="Zhang H."/>
            <person name="Dai N."/>
            <person name="Sheng W."/>
            <person name="Hou X."/>
            <person name="Wei L."/>
        </authorList>
    </citation>
    <scope>NUCLEOTIDE SEQUENCE</scope>
    <source>
        <strain evidence="1">3651</strain>
        <tissue evidence="1">Leaf</tissue>
    </source>
</reference>
<proteinExistence type="predicted"/>
<feature type="non-terminal residue" evidence="1">
    <location>
        <position position="318"/>
    </location>
</feature>
<organism evidence="1 2">
    <name type="scientific">Sesamum alatum</name>
    <dbReference type="NCBI Taxonomy" id="300844"/>
    <lineage>
        <taxon>Eukaryota</taxon>
        <taxon>Viridiplantae</taxon>
        <taxon>Streptophyta</taxon>
        <taxon>Embryophyta</taxon>
        <taxon>Tracheophyta</taxon>
        <taxon>Spermatophyta</taxon>
        <taxon>Magnoliopsida</taxon>
        <taxon>eudicotyledons</taxon>
        <taxon>Gunneridae</taxon>
        <taxon>Pentapetalae</taxon>
        <taxon>asterids</taxon>
        <taxon>lamiids</taxon>
        <taxon>Lamiales</taxon>
        <taxon>Pedaliaceae</taxon>
        <taxon>Sesamum</taxon>
    </lineage>
</organism>
<evidence type="ECO:0000313" key="1">
    <source>
        <dbReference type="EMBL" id="KAK4413125.1"/>
    </source>
</evidence>
<accession>A0AAE1XJI6</accession>
<dbReference type="EMBL" id="JACGWO010000013">
    <property type="protein sequence ID" value="KAK4413125.1"/>
    <property type="molecule type" value="Genomic_DNA"/>
</dbReference>
<protein>
    <submittedName>
        <fullName evidence="1">Uncharacterized protein</fullName>
    </submittedName>
</protein>